<dbReference type="Proteomes" id="UP000002698">
    <property type="component" value="Chromosome"/>
</dbReference>
<dbReference type="InterPro" id="IPR055964">
    <property type="entry name" value="DUF7542"/>
</dbReference>
<keyword evidence="2" id="KW-1185">Reference proteome</keyword>
<accession>A0A1U7EYS9</accession>
<gene>
    <name evidence="1" type="ordered locus">NP_4604A</name>
</gene>
<dbReference type="EnsemblBacteria" id="CAI50393">
    <property type="protein sequence ID" value="CAI50393"/>
    <property type="gene ID" value="NP_4604A"/>
</dbReference>
<sequence>MSDERVAVACRDCEYTASFSSLGRARTALAAHETETGHDIDWDIDHAAEGVERAGADAGVCGSPDCANADSPLLDWRESTDE</sequence>
<dbReference type="HOGENOM" id="CLU_193442_0_0_2"/>
<proteinExistence type="predicted"/>
<dbReference type="Pfam" id="PF24398">
    <property type="entry name" value="DUF7542"/>
    <property type="match status" value="1"/>
</dbReference>
<dbReference type="EMBL" id="CR936257">
    <property type="protein sequence ID" value="CAI50393.1"/>
    <property type="molecule type" value="Genomic_DNA"/>
</dbReference>
<protein>
    <submittedName>
        <fullName evidence="1">Uncharacterized protein</fullName>
    </submittedName>
</protein>
<dbReference type="KEGG" id="nph:NP_4604A"/>
<dbReference type="GeneID" id="3702112"/>
<dbReference type="eggNOG" id="arCOG07582">
    <property type="taxonomic scope" value="Archaea"/>
</dbReference>
<organism evidence="1 2">
    <name type="scientific">Natronomonas pharaonis (strain ATCC 35678 / DSM 2160 / CIP 103997 / JCM 8858 / NBRC 14720 / NCIMB 2260 / Gabara)</name>
    <name type="common">Halobacterium pharaonis</name>
    <dbReference type="NCBI Taxonomy" id="348780"/>
    <lineage>
        <taxon>Archaea</taxon>
        <taxon>Methanobacteriati</taxon>
        <taxon>Methanobacteriota</taxon>
        <taxon>Stenosarchaea group</taxon>
        <taxon>Halobacteria</taxon>
        <taxon>Halobacteriales</taxon>
        <taxon>Natronomonadaceae</taxon>
        <taxon>Natronomonas</taxon>
    </lineage>
</organism>
<dbReference type="AlphaFoldDB" id="A0A1U7EYS9"/>
<evidence type="ECO:0000313" key="1">
    <source>
        <dbReference type="EMBL" id="CAI50393.1"/>
    </source>
</evidence>
<dbReference type="RefSeq" id="WP_011324008.1">
    <property type="nucleotide sequence ID" value="NC_007426.1"/>
</dbReference>
<name>A0A1U7EYS9_NATPD</name>
<evidence type="ECO:0000313" key="2">
    <source>
        <dbReference type="Proteomes" id="UP000002698"/>
    </source>
</evidence>
<dbReference type="OrthoDB" id="200060at2157"/>
<reference evidence="1 2" key="1">
    <citation type="journal article" date="2005" name="Genome Res.">
        <title>Living with two extremes: conclusions from the genome sequence of Natronomonas pharaonis.</title>
        <authorList>
            <person name="Falb M."/>
            <person name="Pfeiffer F."/>
            <person name="Palm P."/>
            <person name="Rodewald K."/>
            <person name="Hickmann V."/>
            <person name="Tittor J."/>
            <person name="Oesterhelt D."/>
        </authorList>
    </citation>
    <scope>NUCLEOTIDE SEQUENCE [LARGE SCALE GENOMIC DNA]</scope>
    <source>
        <strain evidence="2">ATCC 35678 / DSM 2160 / CIP 103997 / JCM 8858 / NBRC 14720 / NCIMB 2260 / Gabara</strain>
    </source>
</reference>